<evidence type="ECO:0000256" key="1">
    <source>
        <dbReference type="SAM" id="Phobius"/>
    </source>
</evidence>
<reference evidence="2 3" key="1">
    <citation type="journal article" date="2023" name="J. Phycol.">
        <title>Chrysosporum ovalisporum is synonymous with the true-branching cyanobacterium Umezakia natans (Nostocales/Aphanizomenonaceae).</title>
        <authorList>
            <person name="McGregor G.B."/>
            <person name="Sendall B.C."/>
            <person name="Niiyama Y."/>
            <person name="Tuji A."/>
            <person name="Willis A."/>
        </authorList>
    </citation>
    <scope>NUCLEOTIDE SEQUENCE [LARGE SCALE GENOMIC DNA]</scope>
    <source>
        <strain evidence="2 3">FSS-62</strain>
    </source>
</reference>
<evidence type="ECO:0000313" key="3">
    <source>
        <dbReference type="Proteomes" id="UP001159370"/>
    </source>
</evidence>
<dbReference type="Proteomes" id="UP001159370">
    <property type="component" value="Unassembled WGS sequence"/>
</dbReference>
<protein>
    <submittedName>
        <fullName evidence="2">Uncharacterized protein</fullName>
    </submittedName>
</protein>
<proteinExistence type="predicted"/>
<keyword evidence="1" id="KW-0812">Transmembrane</keyword>
<organism evidence="2 3">
    <name type="scientific">Umezakia ovalisporum FSS-62</name>
    <dbReference type="NCBI Taxonomy" id="2971776"/>
    <lineage>
        <taxon>Bacteria</taxon>
        <taxon>Bacillati</taxon>
        <taxon>Cyanobacteriota</taxon>
        <taxon>Cyanophyceae</taxon>
        <taxon>Nostocales</taxon>
        <taxon>Nodulariaceae</taxon>
        <taxon>Umezakia</taxon>
    </lineage>
</organism>
<sequence length="166" mass="18537">MMMATASLALYSLGYVDSVDKPEVEEISAIVEKPIITTSENSNPTPLWLVVAIALSCASGCLIIVRLINCPHQPQQVRRKLINSHRTSRSFTPNRHSNLKPTSLESEPVFVPLQPLKPVVTVAKSESEVRALPTENRHRLHKSKESLAELMDIRKNNSLSTILQKY</sequence>
<name>A0AA43KGU6_9CYAN</name>
<keyword evidence="1" id="KW-1133">Transmembrane helix</keyword>
<comment type="caution">
    <text evidence="2">The sequence shown here is derived from an EMBL/GenBank/DDBJ whole genome shotgun (WGS) entry which is preliminary data.</text>
</comment>
<dbReference type="EMBL" id="JANQDL010000103">
    <property type="protein sequence ID" value="MDH6065280.1"/>
    <property type="molecule type" value="Genomic_DNA"/>
</dbReference>
<dbReference type="AlphaFoldDB" id="A0AA43KGU6"/>
<dbReference type="RefSeq" id="WP_280656284.1">
    <property type="nucleotide sequence ID" value="NZ_JANQDL010000103.1"/>
</dbReference>
<keyword evidence="1" id="KW-0472">Membrane</keyword>
<feature type="transmembrane region" description="Helical" evidence="1">
    <location>
        <begin position="47"/>
        <end position="69"/>
    </location>
</feature>
<gene>
    <name evidence="2" type="ORF">NWP23_16260</name>
</gene>
<evidence type="ECO:0000313" key="2">
    <source>
        <dbReference type="EMBL" id="MDH6065280.1"/>
    </source>
</evidence>
<accession>A0AA43KGU6</accession>